<keyword evidence="1" id="KW-0812">Transmembrane</keyword>
<feature type="transmembrane region" description="Helical" evidence="1">
    <location>
        <begin position="15"/>
        <end position="36"/>
    </location>
</feature>
<reference key="1">
    <citation type="submission" date="2010-11" db="EMBL/GenBank/DDBJ databases">
        <title>The complete genome of Paludibacter propionicigenes DSM 17365.</title>
        <authorList>
            <consortium name="US DOE Joint Genome Institute (JGI-PGF)"/>
            <person name="Lucas S."/>
            <person name="Copeland A."/>
            <person name="Lapidus A."/>
            <person name="Bruce D."/>
            <person name="Goodwin L."/>
            <person name="Pitluck S."/>
            <person name="Kyrpides N."/>
            <person name="Mavromatis K."/>
            <person name="Ivanova N."/>
            <person name="Munk A.C."/>
            <person name="Brettin T."/>
            <person name="Detter J.C."/>
            <person name="Han C."/>
            <person name="Tapia R."/>
            <person name="Land M."/>
            <person name="Hauser L."/>
            <person name="Markowitz V."/>
            <person name="Cheng J.-F."/>
            <person name="Hugenholtz P."/>
            <person name="Woyke T."/>
            <person name="Wu D."/>
            <person name="Gronow S."/>
            <person name="Wellnitz S."/>
            <person name="Brambilla E."/>
            <person name="Klenk H.-P."/>
            <person name="Eisen J.A."/>
        </authorList>
    </citation>
    <scope>NUCLEOTIDE SEQUENCE</scope>
    <source>
        <strain>WB4</strain>
    </source>
</reference>
<dbReference type="HOGENOM" id="CLU_2194381_0_0_10"/>
<evidence type="ECO:0000256" key="1">
    <source>
        <dbReference type="SAM" id="Phobius"/>
    </source>
</evidence>
<feature type="transmembrane region" description="Helical" evidence="1">
    <location>
        <begin position="81"/>
        <end position="105"/>
    </location>
</feature>
<dbReference type="Proteomes" id="UP000008718">
    <property type="component" value="Chromosome"/>
</dbReference>
<evidence type="ECO:0000313" key="3">
    <source>
        <dbReference type="Proteomes" id="UP000008718"/>
    </source>
</evidence>
<keyword evidence="1" id="KW-0472">Membrane</keyword>
<gene>
    <name evidence="2" type="ordered locus">Palpr_2644</name>
</gene>
<feature type="transmembrane region" description="Helical" evidence="1">
    <location>
        <begin position="42"/>
        <end position="61"/>
    </location>
</feature>
<dbReference type="EMBL" id="CP002345">
    <property type="protein sequence ID" value="ADQ80775.1"/>
    <property type="molecule type" value="Genomic_DNA"/>
</dbReference>
<organism evidence="2 3">
    <name type="scientific">Paludibacter propionicigenes (strain DSM 17365 / JCM 13257 / WB4)</name>
    <dbReference type="NCBI Taxonomy" id="694427"/>
    <lineage>
        <taxon>Bacteria</taxon>
        <taxon>Pseudomonadati</taxon>
        <taxon>Bacteroidota</taxon>
        <taxon>Bacteroidia</taxon>
        <taxon>Bacteroidales</taxon>
        <taxon>Paludibacteraceae</taxon>
        <taxon>Paludibacter</taxon>
    </lineage>
</organism>
<dbReference type="KEGG" id="ppn:Palpr_2644"/>
<evidence type="ECO:0000313" key="2">
    <source>
        <dbReference type="EMBL" id="ADQ80775.1"/>
    </source>
</evidence>
<name>E4T7T1_PALPW</name>
<keyword evidence="1" id="KW-1133">Transmembrane helix</keyword>
<reference evidence="2 3" key="2">
    <citation type="journal article" date="2011" name="Stand. Genomic Sci.">
        <title>Complete genome sequence of Paludibacter propionicigenes type strain (WB4).</title>
        <authorList>
            <person name="Gronow S."/>
            <person name="Munk C."/>
            <person name="Lapidus A."/>
            <person name="Nolan M."/>
            <person name="Lucas S."/>
            <person name="Hammon N."/>
            <person name="Deshpande S."/>
            <person name="Cheng J.F."/>
            <person name="Tapia R."/>
            <person name="Han C."/>
            <person name="Goodwin L."/>
            <person name="Pitluck S."/>
            <person name="Liolios K."/>
            <person name="Ivanova N."/>
            <person name="Mavromatis K."/>
            <person name="Mikhailova N."/>
            <person name="Pati A."/>
            <person name="Chen A."/>
            <person name="Palaniappan K."/>
            <person name="Land M."/>
            <person name="Hauser L."/>
            <person name="Chang Y.J."/>
            <person name="Jeffries C.D."/>
            <person name="Brambilla E."/>
            <person name="Rohde M."/>
            <person name="Goker M."/>
            <person name="Detter J.C."/>
            <person name="Woyke T."/>
            <person name="Bristow J."/>
            <person name="Eisen J.A."/>
            <person name="Markowitz V."/>
            <person name="Hugenholtz P."/>
            <person name="Kyrpides N.C."/>
            <person name="Klenk H.P."/>
        </authorList>
    </citation>
    <scope>NUCLEOTIDE SEQUENCE [LARGE SCALE GENOMIC DNA]</scope>
    <source>
        <strain evidence="3">DSM 17365 / JCM 13257 / WB4</strain>
    </source>
</reference>
<sequence>MLKLTLHWEYFKSTLVLNLSSSVLLAFIVHFTLMTLPEPPPFYIVYIRCCMFGGPLLCLLYKEMSRKNEYYFYYNRGISKLSLFITTLSTYVLTGYLLIAILHYAKLA</sequence>
<keyword evidence="3" id="KW-1185">Reference proteome</keyword>
<protein>
    <submittedName>
        <fullName evidence="2">Uncharacterized protein</fullName>
    </submittedName>
</protein>
<proteinExistence type="predicted"/>
<accession>E4T7T1</accession>
<dbReference type="AlphaFoldDB" id="E4T7T1"/>